<feature type="compositionally biased region" description="Polar residues" evidence="1">
    <location>
        <begin position="217"/>
        <end position="238"/>
    </location>
</feature>
<protein>
    <recommendedName>
        <fullName evidence="4">Muramidase (Phage lambda lysozyme)</fullName>
    </recommendedName>
</protein>
<dbReference type="EMBL" id="FZOT01000002">
    <property type="protein sequence ID" value="SNS42872.1"/>
    <property type="molecule type" value="Genomic_DNA"/>
</dbReference>
<dbReference type="Gene3D" id="3.90.1720.10">
    <property type="entry name" value="endopeptidase domain like (from Nostoc punctiforme)"/>
    <property type="match status" value="1"/>
</dbReference>
<evidence type="ECO:0000313" key="2">
    <source>
        <dbReference type="EMBL" id="SNS42872.1"/>
    </source>
</evidence>
<feature type="region of interest" description="Disordered" evidence="1">
    <location>
        <begin position="167"/>
        <end position="238"/>
    </location>
</feature>
<gene>
    <name evidence="2" type="ORF">SAMN06265795_102660</name>
</gene>
<name>A0A239EG46_9BURK</name>
<proteinExistence type="predicted"/>
<feature type="region of interest" description="Disordered" evidence="1">
    <location>
        <begin position="283"/>
        <end position="324"/>
    </location>
</feature>
<dbReference type="InterPro" id="IPR023346">
    <property type="entry name" value="Lysozyme-like_dom_sf"/>
</dbReference>
<dbReference type="RefSeq" id="WP_143131147.1">
    <property type="nucleotide sequence ID" value="NZ_FZOT01000002.1"/>
</dbReference>
<keyword evidence="3" id="KW-1185">Reference proteome</keyword>
<dbReference type="Proteomes" id="UP000198284">
    <property type="component" value="Unassembled WGS sequence"/>
</dbReference>
<evidence type="ECO:0000313" key="3">
    <source>
        <dbReference type="Proteomes" id="UP000198284"/>
    </source>
</evidence>
<reference evidence="2 3" key="1">
    <citation type="submission" date="2017-06" db="EMBL/GenBank/DDBJ databases">
        <authorList>
            <person name="Kim H.J."/>
            <person name="Triplett B.A."/>
        </authorList>
    </citation>
    <scope>NUCLEOTIDE SEQUENCE [LARGE SCALE GENOMIC DNA]</scope>
    <source>
        <strain evidence="2 3">U15</strain>
    </source>
</reference>
<accession>A0A239EG46</accession>
<feature type="compositionally biased region" description="Low complexity" evidence="1">
    <location>
        <begin position="193"/>
        <end position="205"/>
    </location>
</feature>
<feature type="region of interest" description="Disordered" evidence="1">
    <location>
        <begin position="1"/>
        <end position="54"/>
    </location>
</feature>
<dbReference type="SUPFAM" id="SSF53955">
    <property type="entry name" value="Lysozyme-like"/>
    <property type="match status" value="1"/>
</dbReference>
<evidence type="ECO:0000256" key="1">
    <source>
        <dbReference type="SAM" id="MobiDB-lite"/>
    </source>
</evidence>
<feature type="compositionally biased region" description="Pro residues" evidence="1">
    <location>
        <begin position="310"/>
        <end position="320"/>
    </location>
</feature>
<organism evidence="2 3">
    <name type="scientific">Noviherbaspirillum humi</name>
    <dbReference type="NCBI Taxonomy" id="1688639"/>
    <lineage>
        <taxon>Bacteria</taxon>
        <taxon>Pseudomonadati</taxon>
        <taxon>Pseudomonadota</taxon>
        <taxon>Betaproteobacteria</taxon>
        <taxon>Burkholderiales</taxon>
        <taxon>Oxalobacteraceae</taxon>
        <taxon>Noviherbaspirillum</taxon>
    </lineage>
</organism>
<dbReference type="OrthoDB" id="8769737at2"/>
<dbReference type="AlphaFoldDB" id="A0A239EG46"/>
<sequence>MADVSEQEVQGNPGLSSLPDGEPFGGEGYRKDEPAVEKITKEEGISAATAFPDNAEQGEAFSSTAEGQENPSEPADTATLSMSIIDFAMQPIPGLKYRLKTPTTTIAGVTKDDGRLELLVDLDPSTEVELYVYREHACDYKYVGTLLAEAGWNGYSIVSPKVKAEVETELHHGEPGNAEQQLPKPSADEKKAAPAPSGTSASSAPQGTKNLEKNATGKGSSNDKATNPSSKPTTAPNQTAVKVVNDRDSRGHPQATVQDSTLDWLKRKVLAAFNLWTWKDFHINPSTPKAKPAARPATPQPQKKNATPSSPAPVPLPVPQAHPKLQPSIEKPVAVNTQDAVEQVKRLVEFAENQLSLDYTPYKRAGAPTINVLAKYAQEKDPKFDPKAPTSPKGICLVYVKVALHRSGYTSGHGNSRHAKESGADWISYGFTDISQQLPKIEIRYEDVSKSISVGVMKADSDTAVPEKYFATYTQPDLMYTAPGDIIVYEQVHPYDPTASGHIDIRTYHGFVSDFSWRTIPSLGGQRRDTKRYRVTGIYRKISDPASFRNVDAFLRILRELEAKDYQKPYQALRRENRREVTFDSWETHPGTKLGQKVVAGAYQIMWATWNSIIKKTGWPELFNPQMQDRVALYLLQESTSNEPDPKGIKRTALGYLMEGKVEEAVEKCSLYKVWACLPGGGKQQQITMPDVLKKHASYVKEA</sequence>
<evidence type="ECO:0008006" key="4">
    <source>
        <dbReference type="Google" id="ProtNLM"/>
    </source>
</evidence>
<feature type="compositionally biased region" description="Basic and acidic residues" evidence="1">
    <location>
        <begin position="28"/>
        <end position="44"/>
    </location>
</feature>
<dbReference type="Gene3D" id="1.10.530.10">
    <property type="match status" value="1"/>
</dbReference>
<feature type="compositionally biased region" description="Low complexity" evidence="1">
    <location>
        <begin position="287"/>
        <end position="304"/>
    </location>
</feature>